<organism evidence="1">
    <name type="scientific">Rhizophora mucronata</name>
    <name type="common">Asiatic mangrove</name>
    <dbReference type="NCBI Taxonomy" id="61149"/>
    <lineage>
        <taxon>Eukaryota</taxon>
        <taxon>Viridiplantae</taxon>
        <taxon>Streptophyta</taxon>
        <taxon>Embryophyta</taxon>
        <taxon>Tracheophyta</taxon>
        <taxon>Spermatophyta</taxon>
        <taxon>Magnoliopsida</taxon>
        <taxon>eudicotyledons</taxon>
        <taxon>Gunneridae</taxon>
        <taxon>Pentapetalae</taxon>
        <taxon>rosids</taxon>
        <taxon>fabids</taxon>
        <taxon>Malpighiales</taxon>
        <taxon>Rhizophoraceae</taxon>
        <taxon>Rhizophora</taxon>
    </lineage>
</organism>
<reference evidence="1" key="1">
    <citation type="submission" date="2018-02" db="EMBL/GenBank/DDBJ databases">
        <title>Rhizophora mucronata_Transcriptome.</title>
        <authorList>
            <person name="Meera S.P."/>
            <person name="Sreeshan A."/>
            <person name="Augustine A."/>
        </authorList>
    </citation>
    <scope>NUCLEOTIDE SEQUENCE</scope>
    <source>
        <tissue evidence="1">Leaf</tissue>
    </source>
</reference>
<dbReference type="EMBL" id="GGEC01059041">
    <property type="protein sequence ID" value="MBX39525.1"/>
    <property type="molecule type" value="Transcribed_RNA"/>
</dbReference>
<name>A0A2P2NAN2_RHIMU</name>
<accession>A0A2P2NAN2</accession>
<proteinExistence type="predicted"/>
<dbReference type="AlphaFoldDB" id="A0A2P2NAN2"/>
<evidence type="ECO:0000313" key="1">
    <source>
        <dbReference type="EMBL" id="MBX39525.1"/>
    </source>
</evidence>
<protein>
    <submittedName>
        <fullName evidence="1">Uncharacterized protein</fullName>
    </submittedName>
</protein>
<sequence>MHPILIHSSRSIHFCQAKVKKKKKV</sequence>